<evidence type="ECO:0000256" key="1">
    <source>
        <dbReference type="SAM" id="SignalP"/>
    </source>
</evidence>
<keyword evidence="1" id="KW-0732">Signal</keyword>
<evidence type="ECO:0000313" key="3">
    <source>
        <dbReference type="EMBL" id="EMR68843.1"/>
    </source>
</evidence>
<dbReference type="eggNOG" id="ENOG502RJN7">
    <property type="taxonomic scope" value="Eukaryota"/>
</dbReference>
<dbReference type="HOGENOM" id="CLU_102302_0_0_1"/>
<protein>
    <recommendedName>
        <fullName evidence="2">DUF7907 domain-containing protein</fullName>
    </recommendedName>
</protein>
<sequence length="239" mass="25886">MLNINVLTFGLLGLASAVPLSTRQIPYYPPTSKSLGFQLIVNVTDPSKDLTPPVNGWAFSAIHTGAGFNEAVISENVTASRIFYQNGTAEEIRYREGSVLSDAGTPAYPWGIQVESKDDTAGVEASVSVNVGGGTPAVLLTQFPEPLSYLTGTNPGTYAICPRNVPYYNTVYNVVRWTYDAYNNATGLYEHTVPEDCAEVKLLPQCAELPDLLEWDSSSHDFAATSNCYDDVSAINWAQ</sequence>
<feature type="signal peptide" evidence="1">
    <location>
        <begin position="1"/>
        <end position="17"/>
    </location>
</feature>
<dbReference type="Pfam" id="PF25484">
    <property type="entry name" value="DUF7907"/>
    <property type="match status" value="1"/>
</dbReference>
<evidence type="ECO:0000313" key="4">
    <source>
        <dbReference type="Proteomes" id="UP000012174"/>
    </source>
</evidence>
<evidence type="ECO:0000259" key="2">
    <source>
        <dbReference type="Pfam" id="PF25484"/>
    </source>
</evidence>
<dbReference type="OrthoDB" id="3518533at2759"/>
<dbReference type="Proteomes" id="UP000012174">
    <property type="component" value="Unassembled WGS sequence"/>
</dbReference>
<keyword evidence="4" id="KW-1185">Reference proteome</keyword>
<feature type="domain" description="DUF7907" evidence="2">
    <location>
        <begin position="36"/>
        <end position="206"/>
    </location>
</feature>
<dbReference type="KEGG" id="ela:UCREL1_4149"/>
<accession>M7SWD9</accession>
<feature type="chain" id="PRO_5004085178" description="DUF7907 domain-containing protein" evidence="1">
    <location>
        <begin position="18"/>
        <end position="239"/>
    </location>
</feature>
<gene>
    <name evidence="3" type="ORF">UCREL1_4149</name>
</gene>
<reference evidence="4" key="1">
    <citation type="journal article" date="2013" name="Genome Announc.">
        <title>Draft genome sequence of the grapevine dieback fungus Eutypa lata UCR-EL1.</title>
        <authorList>
            <person name="Blanco-Ulate B."/>
            <person name="Rolshausen P.E."/>
            <person name="Cantu D."/>
        </authorList>
    </citation>
    <scope>NUCLEOTIDE SEQUENCE [LARGE SCALE GENOMIC DNA]</scope>
    <source>
        <strain evidence="4">UCR-EL1</strain>
    </source>
</reference>
<dbReference type="STRING" id="1287681.M7SWD9"/>
<proteinExistence type="predicted"/>
<name>M7SWD9_EUTLA</name>
<dbReference type="AlphaFoldDB" id="M7SWD9"/>
<organism evidence="3 4">
    <name type="scientific">Eutypa lata (strain UCR-EL1)</name>
    <name type="common">Grapevine dieback disease fungus</name>
    <name type="synonym">Eutypa armeniacae</name>
    <dbReference type="NCBI Taxonomy" id="1287681"/>
    <lineage>
        <taxon>Eukaryota</taxon>
        <taxon>Fungi</taxon>
        <taxon>Dikarya</taxon>
        <taxon>Ascomycota</taxon>
        <taxon>Pezizomycotina</taxon>
        <taxon>Sordariomycetes</taxon>
        <taxon>Xylariomycetidae</taxon>
        <taxon>Xylariales</taxon>
        <taxon>Diatrypaceae</taxon>
        <taxon>Eutypa</taxon>
    </lineage>
</organism>
<dbReference type="InterPro" id="IPR057229">
    <property type="entry name" value="DUF7907"/>
</dbReference>
<dbReference type="EMBL" id="KB706171">
    <property type="protein sequence ID" value="EMR68843.1"/>
    <property type="molecule type" value="Genomic_DNA"/>
</dbReference>
<dbReference type="OMA" id="VASINWS"/>